<feature type="transmembrane region" description="Helical" evidence="2">
    <location>
        <begin position="83"/>
        <end position="105"/>
    </location>
</feature>
<comment type="caution">
    <text evidence="3">The sequence shown here is derived from an EMBL/GenBank/DDBJ whole genome shotgun (WGS) entry which is preliminary data.</text>
</comment>
<keyword evidence="2" id="KW-0812">Transmembrane</keyword>
<evidence type="ECO:0000256" key="1">
    <source>
        <dbReference type="SAM" id="MobiDB-lite"/>
    </source>
</evidence>
<proteinExistence type="predicted"/>
<name>A0A917BJ45_9ACTN</name>
<feature type="transmembrane region" description="Helical" evidence="2">
    <location>
        <begin position="26"/>
        <end position="47"/>
    </location>
</feature>
<dbReference type="PANTHER" id="PTHR34980:SF2">
    <property type="entry name" value="INNER MEMBRANE PROTEIN YHAH-RELATED"/>
    <property type="match status" value="1"/>
</dbReference>
<feature type="region of interest" description="Disordered" evidence="1">
    <location>
        <begin position="157"/>
        <end position="192"/>
    </location>
</feature>
<dbReference type="RefSeq" id="WP_188779853.1">
    <property type="nucleotide sequence ID" value="NZ_BMKQ01000001.1"/>
</dbReference>
<dbReference type="GO" id="GO:0005886">
    <property type="term" value="C:plasma membrane"/>
    <property type="evidence" value="ECO:0007669"/>
    <property type="project" value="TreeGrafter"/>
</dbReference>
<dbReference type="EMBL" id="BMKQ01000001">
    <property type="protein sequence ID" value="GGF48042.1"/>
    <property type="molecule type" value="Genomic_DNA"/>
</dbReference>
<dbReference type="AlphaFoldDB" id="A0A917BJ45"/>
<dbReference type="Proteomes" id="UP000649179">
    <property type="component" value="Unassembled WGS sequence"/>
</dbReference>
<evidence type="ECO:0000256" key="2">
    <source>
        <dbReference type="SAM" id="Phobius"/>
    </source>
</evidence>
<keyword evidence="4" id="KW-1185">Reference proteome</keyword>
<keyword evidence="2" id="KW-1133">Transmembrane helix</keyword>
<feature type="transmembrane region" description="Helical" evidence="2">
    <location>
        <begin position="125"/>
        <end position="148"/>
    </location>
</feature>
<dbReference type="PANTHER" id="PTHR34980">
    <property type="entry name" value="INNER MEMBRANE PROTEIN-RELATED-RELATED"/>
    <property type="match status" value="1"/>
</dbReference>
<protein>
    <recommendedName>
        <fullName evidence="5">DUF805 domain-containing protein</fullName>
    </recommendedName>
</protein>
<dbReference type="Pfam" id="PF05656">
    <property type="entry name" value="DUF805"/>
    <property type="match status" value="1"/>
</dbReference>
<evidence type="ECO:0000313" key="4">
    <source>
        <dbReference type="Proteomes" id="UP000649179"/>
    </source>
</evidence>
<organism evidence="3 4">
    <name type="scientific">Marmoricola endophyticus</name>
    <dbReference type="NCBI Taxonomy" id="2040280"/>
    <lineage>
        <taxon>Bacteria</taxon>
        <taxon>Bacillati</taxon>
        <taxon>Actinomycetota</taxon>
        <taxon>Actinomycetes</taxon>
        <taxon>Propionibacteriales</taxon>
        <taxon>Nocardioidaceae</taxon>
        <taxon>Marmoricola</taxon>
    </lineage>
</organism>
<accession>A0A917BJ45</accession>
<reference evidence="3" key="2">
    <citation type="submission" date="2020-09" db="EMBL/GenBank/DDBJ databases">
        <authorList>
            <person name="Sun Q."/>
            <person name="Zhou Y."/>
        </authorList>
    </citation>
    <scope>NUCLEOTIDE SEQUENCE</scope>
    <source>
        <strain evidence="3">CGMCC 1.16067</strain>
    </source>
</reference>
<feature type="transmembrane region" description="Helical" evidence="2">
    <location>
        <begin position="53"/>
        <end position="71"/>
    </location>
</feature>
<evidence type="ECO:0008006" key="5">
    <source>
        <dbReference type="Google" id="ProtNLM"/>
    </source>
</evidence>
<sequence>MTFGESIRSVLSQYVTFSGRASRSEFWWFFLFLVLLDVVLRVLAAVLQFSLRYSGIGLLVFLALLLPYLAVSVRRLHDSERSGGWLAGLVLAYLGALLLLLVGLVGASVEGGPGDLADNFHNGDFVGFAVAVVLGGAALLGTIVMWAVQMSRRSTTGPNRYGPHPLLPSALPAPSPQGPATRSPWGGSDPPH</sequence>
<dbReference type="InterPro" id="IPR008523">
    <property type="entry name" value="DUF805"/>
</dbReference>
<reference evidence="3" key="1">
    <citation type="journal article" date="2014" name="Int. J. Syst. Evol. Microbiol.">
        <title>Complete genome sequence of Corynebacterium casei LMG S-19264T (=DSM 44701T), isolated from a smear-ripened cheese.</title>
        <authorList>
            <consortium name="US DOE Joint Genome Institute (JGI-PGF)"/>
            <person name="Walter F."/>
            <person name="Albersmeier A."/>
            <person name="Kalinowski J."/>
            <person name="Ruckert C."/>
        </authorList>
    </citation>
    <scope>NUCLEOTIDE SEQUENCE</scope>
    <source>
        <strain evidence="3">CGMCC 1.16067</strain>
    </source>
</reference>
<gene>
    <name evidence="3" type="ORF">GCM10011519_22550</name>
</gene>
<evidence type="ECO:0000313" key="3">
    <source>
        <dbReference type="EMBL" id="GGF48042.1"/>
    </source>
</evidence>
<keyword evidence="2" id="KW-0472">Membrane</keyword>